<feature type="domain" description="C3H1-type" evidence="9">
    <location>
        <begin position="1007"/>
        <end position="1031"/>
    </location>
</feature>
<feature type="compositionally biased region" description="Pro residues" evidence="7">
    <location>
        <begin position="237"/>
        <end position="270"/>
    </location>
</feature>
<dbReference type="SUPFAM" id="SSF57667">
    <property type="entry name" value="beta-beta-alpha zinc fingers"/>
    <property type="match status" value="5"/>
</dbReference>
<accession>A0AAD8Y5U5</accession>
<feature type="region of interest" description="Disordered" evidence="7">
    <location>
        <begin position="513"/>
        <end position="556"/>
    </location>
</feature>
<dbReference type="EMBL" id="JATAAI010000017">
    <property type="protein sequence ID" value="KAK1739660.1"/>
    <property type="molecule type" value="Genomic_DNA"/>
</dbReference>
<evidence type="ECO:0000256" key="5">
    <source>
        <dbReference type="PROSITE-ProRule" id="PRU00723"/>
    </source>
</evidence>
<evidence type="ECO:0000259" key="8">
    <source>
        <dbReference type="PROSITE" id="PS50020"/>
    </source>
</evidence>
<dbReference type="SMART" id="SM00451">
    <property type="entry name" value="ZnF_U1"/>
    <property type="match status" value="5"/>
</dbReference>
<dbReference type="InterPro" id="IPR027417">
    <property type="entry name" value="P-loop_NTPase"/>
</dbReference>
<dbReference type="CDD" id="cd00201">
    <property type="entry name" value="WW"/>
    <property type="match status" value="1"/>
</dbReference>
<evidence type="ECO:0000256" key="2">
    <source>
        <dbReference type="ARBA" id="ARBA00022801"/>
    </source>
</evidence>
<keyword evidence="5" id="KW-0863">Zinc-finger</keyword>
<proteinExistence type="predicted"/>
<dbReference type="Gene3D" id="3.40.50.300">
    <property type="entry name" value="P-loop containing nucleotide triphosphate hydrolases"/>
    <property type="match status" value="2"/>
</dbReference>
<keyword evidence="11" id="KW-1185">Reference proteome</keyword>
<feature type="region of interest" description="Disordered" evidence="7">
    <location>
        <begin position="134"/>
        <end position="270"/>
    </location>
</feature>
<dbReference type="Proteomes" id="UP001224775">
    <property type="component" value="Unassembled WGS sequence"/>
</dbReference>
<dbReference type="PANTHER" id="PTHR10887">
    <property type="entry name" value="DNA2/NAM7 HELICASE FAMILY"/>
    <property type="match status" value="1"/>
</dbReference>
<dbReference type="PROSITE" id="PS50103">
    <property type="entry name" value="ZF_C3H1"/>
    <property type="match status" value="2"/>
</dbReference>
<feature type="domain" description="C3H1-type" evidence="9">
    <location>
        <begin position="871"/>
        <end position="895"/>
    </location>
</feature>
<dbReference type="Gene3D" id="3.30.160.60">
    <property type="entry name" value="Classic Zinc Finger"/>
    <property type="match status" value="5"/>
</dbReference>
<evidence type="ECO:0000256" key="1">
    <source>
        <dbReference type="ARBA" id="ARBA00022741"/>
    </source>
</evidence>
<dbReference type="Pfam" id="PF13086">
    <property type="entry name" value="AAA_11"/>
    <property type="match status" value="1"/>
</dbReference>
<evidence type="ECO:0000256" key="6">
    <source>
        <dbReference type="SAM" id="Coils"/>
    </source>
</evidence>
<keyword evidence="6" id="KW-0175">Coiled coil</keyword>
<dbReference type="SMART" id="SM00356">
    <property type="entry name" value="ZnF_C3H1"/>
    <property type="match status" value="3"/>
</dbReference>
<keyword evidence="5" id="KW-0479">Metal-binding</keyword>
<feature type="domain" description="WW" evidence="8">
    <location>
        <begin position="1646"/>
        <end position="1684"/>
    </location>
</feature>
<feature type="compositionally biased region" description="Low complexity" evidence="7">
    <location>
        <begin position="162"/>
        <end position="183"/>
    </location>
</feature>
<dbReference type="InterPro" id="IPR013087">
    <property type="entry name" value="Znf_C2H2_type"/>
</dbReference>
<dbReference type="InterPro" id="IPR003604">
    <property type="entry name" value="Matrin/U1-like-C_Znf_C2H2"/>
</dbReference>
<dbReference type="Pfam" id="PF12874">
    <property type="entry name" value="zf-met"/>
    <property type="match status" value="5"/>
</dbReference>
<dbReference type="FunFam" id="3.40.50.300:FF:000326">
    <property type="entry name" value="P-loop containing nucleoside triphosphate hydrolase"/>
    <property type="match status" value="1"/>
</dbReference>
<dbReference type="InterPro" id="IPR000571">
    <property type="entry name" value="Znf_CCCH"/>
</dbReference>
<feature type="compositionally biased region" description="Acidic residues" evidence="7">
    <location>
        <begin position="629"/>
        <end position="649"/>
    </location>
</feature>
<gene>
    <name evidence="10" type="ORF">QTG54_009419</name>
</gene>
<comment type="caution">
    <text evidence="10">The sequence shown here is derived from an EMBL/GenBank/DDBJ whole genome shotgun (WGS) entry which is preliminary data.</text>
</comment>
<dbReference type="GO" id="GO:0004386">
    <property type="term" value="F:helicase activity"/>
    <property type="evidence" value="ECO:0007669"/>
    <property type="project" value="UniProtKB-KW"/>
</dbReference>
<dbReference type="SMART" id="SM00355">
    <property type="entry name" value="ZnF_C2H2"/>
    <property type="match status" value="5"/>
</dbReference>
<evidence type="ECO:0000256" key="4">
    <source>
        <dbReference type="ARBA" id="ARBA00022840"/>
    </source>
</evidence>
<feature type="region of interest" description="Disordered" evidence="7">
    <location>
        <begin position="568"/>
        <end position="658"/>
    </location>
</feature>
<dbReference type="PANTHER" id="PTHR10887:SF495">
    <property type="entry name" value="HELICASE SENATAXIN ISOFORM X1-RELATED"/>
    <property type="match status" value="1"/>
</dbReference>
<keyword evidence="2 10" id="KW-0378">Hydrolase</keyword>
<dbReference type="GO" id="GO:0005524">
    <property type="term" value="F:ATP binding"/>
    <property type="evidence" value="ECO:0007669"/>
    <property type="project" value="UniProtKB-KW"/>
</dbReference>
<dbReference type="EC" id="3.6.4.-" evidence="10"/>
<organism evidence="10 11">
    <name type="scientific">Skeletonema marinoi</name>
    <dbReference type="NCBI Taxonomy" id="267567"/>
    <lineage>
        <taxon>Eukaryota</taxon>
        <taxon>Sar</taxon>
        <taxon>Stramenopiles</taxon>
        <taxon>Ochrophyta</taxon>
        <taxon>Bacillariophyta</taxon>
        <taxon>Coscinodiscophyceae</taxon>
        <taxon>Thalassiosirophycidae</taxon>
        <taxon>Thalassiosirales</taxon>
        <taxon>Skeletonemataceae</taxon>
        <taxon>Skeletonema</taxon>
        <taxon>Skeletonema marinoi-dohrnii complex</taxon>
    </lineage>
</organism>
<dbReference type="InterPro" id="IPR041679">
    <property type="entry name" value="DNA2/NAM7-like_C"/>
</dbReference>
<feature type="region of interest" description="Disordered" evidence="7">
    <location>
        <begin position="1197"/>
        <end position="1225"/>
    </location>
</feature>
<reference evidence="10" key="1">
    <citation type="submission" date="2023-06" db="EMBL/GenBank/DDBJ databases">
        <title>Survivors Of The Sea: Transcriptome response of Skeletonema marinoi to long-term dormancy.</title>
        <authorList>
            <person name="Pinder M.I.M."/>
            <person name="Kourtchenko O."/>
            <person name="Robertson E.K."/>
            <person name="Larsson T."/>
            <person name="Maumus F."/>
            <person name="Osuna-Cruz C.M."/>
            <person name="Vancaester E."/>
            <person name="Stenow R."/>
            <person name="Vandepoele K."/>
            <person name="Ploug H."/>
            <person name="Bruchert V."/>
            <person name="Godhe A."/>
            <person name="Topel M."/>
        </authorList>
    </citation>
    <scope>NUCLEOTIDE SEQUENCE</scope>
    <source>
        <strain evidence="10">R05AC</strain>
    </source>
</reference>
<evidence type="ECO:0000259" key="9">
    <source>
        <dbReference type="PROSITE" id="PS50103"/>
    </source>
</evidence>
<dbReference type="PROSITE" id="PS00028">
    <property type="entry name" value="ZINC_FINGER_C2H2_1"/>
    <property type="match status" value="3"/>
</dbReference>
<evidence type="ECO:0000313" key="11">
    <source>
        <dbReference type="Proteomes" id="UP001224775"/>
    </source>
</evidence>
<keyword evidence="4" id="KW-0067">ATP-binding</keyword>
<dbReference type="SUPFAM" id="SSF52540">
    <property type="entry name" value="P-loop containing nucleoside triphosphate hydrolases"/>
    <property type="match status" value="1"/>
</dbReference>
<dbReference type="InterPro" id="IPR047187">
    <property type="entry name" value="SF1_C_Upf1"/>
</dbReference>
<dbReference type="InterPro" id="IPR045055">
    <property type="entry name" value="DNA2/NAM7-like"/>
</dbReference>
<dbReference type="PROSITE" id="PS50020">
    <property type="entry name" value="WW_DOMAIN_2"/>
    <property type="match status" value="1"/>
</dbReference>
<keyword evidence="1" id="KW-0547">Nucleotide-binding</keyword>
<name>A0AAD8Y5U5_9STRA</name>
<feature type="compositionally biased region" description="Pro residues" evidence="7">
    <location>
        <begin position="191"/>
        <end position="225"/>
    </location>
</feature>
<feature type="region of interest" description="Disordered" evidence="7">
    <location>
        <begin position="1"/>
        <end position="45"/>
    </location>
</feature>
<feature type="compositionally biased region" description="Polar residues" evidence="7">
    <location>
        <begin position="515"/>
        <end position="534"/>
    </location>
</feature>
<dbReference type="GO" id="GO:0008270">
    <property type="term" value="F:zinc ion binding"/>
    <property type="evidence" value="ECO:0007669"/>
    <property type="project" value="UniProtKB-KW"/>
</dbReference>
<feature type="compositionally biased region" description="Acidic residues" evidence="7">
    <location>
        <begin position="594"/>
        <end position="610"/>
    </location>
</feature>
<dbReference type="InterPro" id="IPR036236">
    <property type="entry name" value="Znf_C2H2_sf"/>
</dbReference>
<keyword evidence="5" id="KW-0862">Zinc</keyword>
<dbReference type="InterPro" id="IPR001202">
    <property type="entry name" value="WW_dom"/>
</dbReference>
<feature type="zinc finger region" description="C3H1-type" evidence="5">
    <location>
        <begin position="1007"/>
        <end position="1031"/>
    </location>
</feature>
<keyword evidence="3 10" id="KW-0347">Helicase</keyword>
<feature type="coiled-coil region" evidence="6">
    <location>
        <begin position="1609"/>
        <end position="1643"/>
    </location>
</feature>
<feature type="zinc finger region" description="C3H1-type" evidence="5">
    <location>
        <begin position="871"/>
        <end position="895"/>
    </location>
</feature>
<protein>
    <submittedName>
        <fullName evidence="10">Helicase senataxin-related protein</fullName>
        <ecNumber evidence="10">3.6.4.-</ecNumber>
    </submittedName>
</protein>
<dbReference type="Gene3D" id="2.20.70.10">
    <property type="match status" value="1"/>
</dbReference>
<dbReference type="CDD" id="cd18042">
    <property type="entry name" value="DEXXQc_SETX"/>
    <property type="match status" value="1"/>
</dbReference>
<dbReference type="GO" id="GO:0003676">
    <property type="term" value="F:nucleic acid binding"/>
    <property type="evidence" value="ECO:0007669"/>
    <property type="project" value="InterPro"/>
</dbReference>
<feature type="compositionally biased region" description="Basic and acidic residues" evidence="7">
    <location>
        <begin position="1200"/>
        <end position="1215"/>
    </location>
</feature>
<evidence type="ECO:0000256" key="3">
    <source>
        <dbReference type="ARBA" id="ARBA00022806"/>
    </source>
</evidence>
<feature type="region of interest" description="Disordered" evidence="7">
    <location>
        <begin position="682"/>
        <end position="706"/>
    </location>
</feature>
<dbReference type="Pfam" id="PF13087">
    <property type="entry name" value="AAA_12"/>
    <property type="match status" value="1"/>
</dbReference>
<evidence type="ECO:0000256" key="7">
    <source>
        <dbReference type="SAM" id="MobiDB-lite"/>
    </source>
</evidence>
<dbReference type="GO" id="GO:0005694">
    <property type="term" value="C:chromosome"/>
    <property type="evidence" value="ECO:0007669"/>
    <property type="project" value="UniProtKB-ARBA"/>
</dbReference>
<evidence type="ECO:0000313" key="10">
    <source>
        <dbReference type="EMBL" id="KAK1739660.1"/>
    </source>
</evidence>
<dbReference type="InterPro" id="IPR041677">
    <property type="entry name" value="DNA2/NAM7_AAA_11"/>
</dbReference>
<feature type="compositionally biased region" description="Low complexity" evidence="7">
    <location>
        <begin position="142"/>
        <end position="154"/>
    </location>
</feature>
<dbReference type="GO" id="GO:0016787">
    <property type="term" value="F:hydrolase activity"/>
    <property type="evidence" value="ECO:0007669"/>
    <property type="project" value="UniProtKB-KW"/>
</dbReference>
<sequence length="2082" mass="229288">MSFPNNGHGGHHQQQGYGGSSTTNNWSQVNNAPIPPPPPQQHQQYNMQQYAPVPASNNEFQQQHQLQLQQGQQLAAAYTQTQSQVGVSQIANYLPRQQHQQIHQHSSQYDNQLLQQQQLQQQQQVYSQHQFLQQPNTTTTSQYQQHQQQMPPQQIHHHHHQQQPYHQQQSQHIPQFQQQQQVQYGTNPVGMVPPPPPPPRDPRHAVPPPPLPPPPMQPPSMPPPMHHQNQYHMGTTVPPPSVSSAIPPPPSVGPTIPPPLPSSGSAVPPPPPPRPYCNLCDISCSNENSFQQHLNGAAHRKKLSQTTATGQNNQFLLKERGFHCNICNITCPNEFSLKQHLNGEKHKKRITGTATVPPAVDNNNTMVDSSPYQFHCVLCNISCINEFSLLQHMSGVRHKKQAAGGMASVYQCNACNVRCSSEFNLLQHLSGDAHKSRIAELSNSAATSGSSSAAETEEQQQAQDQWYCDACRVGCPSEESYKQHIVGKRHKKKVAKRDEELLRGMMQNAEMVPSAVNSNGNGMVPQLSDSSNDAASLPVAPSSGVKLESNYDSDEEGLIDEEKEDIGNLYDDFSGPQSSPATQNDEDHASANDDMQESDSDDDDDNDMFGDDTSNTANETNPILKKEEEDLSENDEADMFDDSDEETGSDDAKSTAVLQEDNVTTLDSGLAFALDYAPDTNEKSTVVQQAQKDNDSTSDSGPAGKKSPAELGIIFLRDPGTRYRKVFPPQLKNLCANFACVGKACTNHPGRCKKSHDTSYNSLGQEGFDALCEHLYSTRIGWLSAKLLGRKSCRVSLKPKYQQLVGDANGCAVDYSLDTVSSEYATAPDSVVAGKRPPTELGIIFLRDPNIPNSQVFPPQLMSCKGELVTLCADFACVGKQCTRGPGCKLSHGTDYNSLGQEGFDALCEHLYITRIGWLSATKLRWKSGRVSLKPKYQQLVGDANGCAVDYSLDTVSSEYATAPDSVVAGKRPPTELGIIFLRDPNIPNSQVFPPQLMSCKGELVTLCADFACVGKQCTRGPGCKLSHGTDYNSLGQEGFDALCEHLYSTRIGWLSAKLLGRKGCSVSLKPKYQQLMGDANGCAVDYSLDTVLSETTSKSKNAGISWADNAGSTQGEAPLLEQGATVTAPKVLAVAAPSVLKKPRYSNNINAKALPNITRPSSLERSYYQQVHPDKFWAELRNWDFLSDLNRAMKSKGSVKKDQDLNKGTKRTLDESNGANKTKASLPDKFESVTQYKALWAPLLIEEAKAQIMSEVVAAQSSQSTKWIQNAHITMGSEVKAEVSTSARSSSDYEGESAPMEPTVIVRLKRGASIGCQVFPNDLLLFSPTSSAVELALRGIAFDAGSDSSTSHLTQLTKGRFGFIGRALNHRSSSVDGLLVRVSQKLWAQFSSLNELFVIKIGSNVTAVREFNALMRVDKLPLNKYLLGGKVAIEQDSQQLKGKVLDELPIGFQTFLKAKANSSQLDAISAAAREYGAGGFTLIKGPPGTGKSTTLVSTLNALHLRQYQEYYTTIERVTTEEDTLEDYELLASLNKAAKVKPRILVCAPSNAAIDNVIVKIMSDRFVDGKGSTYSPSIVRVGAGSTNPKVSSVGLKDVVNRIIEEGSDVNKLEEIISNGRRELGRLQKEIQKLRARIRAIVDASPYAISSDWEIRIDEENFERTGRVFFVNHRHKTTTFDVPPKNRPIETPANIQRMPHYRKLLDSLTKFVEKHNTDSSNLEKYIILQNIATAKAVGEETHFNQLENHVLNSSHIVLTTLGSAGSRIVEEGRKFEVVVIDEAAQSSEMSTLSALQFGSSHAVLVGDPQQLPATIFSVSGRSTKFDRSLFQRLEEAGHEVHMLNVQYRMHPVISAFPRHIFYGGMLLDGPNVQSPDFGGELKDVITTKFPHFQQFNMLDLDSKEERDGTSLSNRDEAELVLHLYRTIDQESQGLVAQTRVAIITPYSQQVSLLHRMFEEAYGASYAMRVEISTVDAFQGRESSIVIYSCVRAGDKGSGIGFLSDVQRMNVALTRAKNFLFVIARRRSIMVNPYWRDLISYAREKNAIIQVPINRQLRSRTNNNERMELFPNLVRLAPVSNSGG</sequence>
<dbReference type="CDD" id="cd18808">
    <property type="entry name" value="SF1_C_Upf1"/>
    <property type="match status" value="1"/>
</dbReference>